<feature type="signal peptide" evidence="2">
    <location>
        <begin position="1"/>
        <end position="15"/>
    </location>
</feature>
<keyword evidence="2" id="KW-0732">Signal</keyword>
<sequence>MKLFLAFLSISAASSFVIPKCSFLVKSPIKSHITELKGYLDDLTEDIKPTDESKKANPERDSHEYNKLKPEDIDRFGPGTLGNFVDFDEFDGGDGQMGVAGDGNSQLEDIGEDTSQRMVKKTDQNVVRPDEFKVKTTSRERSARNAWGSGDSSYSDALREKGVDTQKAQRLENWQKQQEVLRERKKARYETDEFDAIDEAPAEEDWRLLSKFGVERNQDFDLEEAFGPVTPDLDNTEETIEMHTNVNSVAFTTLNLKNLYMGFADFRAALSSDTSLEWSIEPEEGSLNKSDETEFILRFKPSTPGVSEGYLVIETEDWKKTWKVIGNTA</sequence>
<dbReference type="Proteomes" id="UP001165160">
    <property type="component" value="Unassembled WGS sequence"/>
</dbReference>
<accession>A0A9W7FKQ7</accession>
<dbReference type="AlphaFoldDB" id="A0A9W7FKQ7"/>
<keyword evidence="4" id="KW-1185">Reference proteome</keyword>
<protein>
    <submittedName>
        <fullName evidence="3">Uncharacterized protein</fullName>
    </submittedName>
</protein>
<feature type="compositionally biased region" description="Basic and acidic residues" evidence="1">
    <location>
        <begin position="133"/>
        <end position="143"/>
    </location>
</feature>
<dbReference type="EMBL" id="BRXX01000479">
    <property type="protein sequence ID" value="GMI13814.1"/>
    <property type="molecule type" value="Genomic_DNA"/>
</dbReference>
<comment type="caution">
    <text evidence="3">The sequence shown here is derived from an EMBL/GenBank/DDBJ whole genome shotgun (WGS) entry which is preliminary data.</text>
</comment>
<gene>
    <name evidence="3" type="ORF">TrVE_jg10897</name>
</gene>
<feature type="region of interest" description="Disordered" evidence="1">
    <location>
        <begin position="133"/>
        <end position="157"/>
    </location>
</feature>
<reference evidence="4" key="1">
    <citation type="journal article" date="2023" name="Commun. Biol.">
        <title>Genome analysis of Parmales, the sister group of diatoms, reveals the evolutionary specialization of diatoms from phago-mixotrophs to photoautotrophs.</title>
        <authorList>
            <person name="Ban H."/>
            <person name="Sato S."/>
            <person name="Yoshikawa S."/>
            <person name="Yamada K."/>
            <person name="Nakamura Y."/>
            <person name="Ichinomiya M."/>
            <person name="Sato N."/>
            <person name="Blanc-Mathieu R."/>
            <person name="Endo H."/>
            <person name="Kuwata A."/>
            <person name="Ogata H."/>
        </authorList>
    </citation>
    <scope>NUCLEOTIDE SEQUENCE [LARGE SCALE GENOMIC DNA]</scope>
    <source>
        <strain evidence="4">NIES 3699</strain>
    </source>
</reference>
<name>A0A9W7FKQ7_9STRA</name>
<organism evidence="3 4">
    <name type="scientific">Triparma verrucosa</name>
    <dbReference type="NCBI Taxonomy" id="1606542"/>
    <lineage>
        <taxon>Eukaryota</taxon>
        <taxon>Sar</taxon>
        <taxon>Stramenopiles</taxon>
        <taxon>Ochrophyta</taxon>
        <taxon>Bolidophyceae</taxon>
        <taxon>Parmales</taxon>
        <taxon>Triparmaceae</taxon>
        <taxon>Triparma</taxon>
    </lineage>
</organism>
<evidence type="ECO:0000313" key="3">
    <source>
        <dbReference type="EMBL" id="GMI13814.1"/>
    </source>
</evidence>
<feature type="region of interest" description="Disordered" evidence="1">
    <location>
        <begin position="49"/>
        <end position="72"/>
    </location>
</feature>
<feature type="chain" id="PRO_5040999346" evidence="2">
    <location>
        <begin position="16"/>
        <end position="329"/>
    </location>
</feature>
<evidence type="ECO:0000256" key="1">
    <source>
        <dbReference type="SAM" id="MobiDB-lite"/>
    </source>
</evidence>
<evidence type="ECO:0000313" key="4">
    <source>
        <dbReference type="Proteomes" id="UP001165160"/>
    </source>
</evidence>
<proteinExistence type="predicted"/>
<dbReference type="InterPro" id="IPR013783">
    <property type="entry name" value="Ig-like_fold"/>
</dbReference>
<dbReference type="Gene3D" id="2.60.40.10">
    <property type="entry name" value="Immunoglobulins"/>
    <property type="match status" value="1"/>
</dbReference>
<evidence type="ECO:0000256" key="2">
    <source>
        <dbReference type="SAM" id="SignalP"/>
    </source>
</evidence>